<keyword evidence="7" id="KW-0503">Monooxygenase</keyword>
<evidence type="ECO:0000313" key="8">
    <source>
        <dbReference type="EMBL" id="KAG5644194.1"/>
    </source>
</evidence>
<dbReference type="GO" id="GO:0005506">
    <property type="term" value="F:iron ion binding"/>
    <property type="evidence" value="ECO:0007669"/>
    <property type="project" value="InterPro"/>
</dbReference>
<evidence type="ECO:0000256" key="2">
    <source>
        <dbReference type="ARBA" id="ARBA00010617"/>
    </source>
</evidence>
<proteinExistence type="inferred from homology"/>
<dbReference type="Proteomes" id="UP000775547">
    <property type="component" value="Unassembled WGS sequence"/>
</dbReference>
<dbReference type="GO" id="GO:0016705">
    <property type="term" value="F:oxidoreductase activity, acting on paired donors, with incorporation or reduction of molecular oxygen"/>
    <property type="evidence" value="ECO:0007669"/>
    <property type="project" value="InterPro"/>
</dbReference>
<sequence>MAHTFEKLLGAKGGSKKAITLGTSPYNELLKGQRRLAIASVSPAASRLYDPVVERAAQYVVRSLETAAKNGTGPTDPFPIFFDSSAVLNLTVNCGATVDEASVLLRDCPFSMKRIGQVRNINIHYRDFLPFLRILPNSTLFKEAVAVAQYRHGRLTPLIERIRLQTAEGNAPPCAVSTILKDTQEDIPEEFLTSVANSMVSSGLGVLSSNKGIQQKAYEAAQRQETIGDAINFAKDDYLLAFCKEIGRYFNTFRLALPRETIGKDLVWNGHFIPEGTMVYCNTHAMNRGGPLA</sequence>
<evidence type="ECO:0000313" key="9">
    <source>
        <dbReference type="Proteomes" id="UP000775547"/>
    </source>
</evidence>
<evidence type="ECO:0000256" key="3">
    <source>
        <dbReference type="ARBA" id="ARBA00022617"/>
    </source>
</evidence>
<keyword evidence="9" id="KW-1185">Reference proteome</keyword>
<dbReference type="EMBL" id="JABCKV010000079">
    <property type="protein sequence ID" value="KAG5644194.1"/>
    <property type="molecule type" value="Genomic_DNA"/>
</dbReference>
<dbReference type="InterPro" id="IPR036396">
    <property type="entry name" value="Cyt_P450_sf"/>
</dbReference>
<evidence type="ECO:0000256" key="5">
    <source>
        <dbReference type="ARBA" id="ARBA00023002"/>
    </source>
</evidence>
<organism evidence="8 9">
    <name type="scientific">Asterophora parasitica</name>
    <dbReference type="NCBI Taxonomy" id="117018"/>
    <lineage>
        <taxon>Eukaryota</taxon>
        <taxon>Fungi</taxon>
        <taxon>Dikarya</taxon>
        <taxon>Basidiomycota</taxon>
        <taxon>Agaricomycotina</taxon>
        <taxon>Agaricomycetes</taxon>
        <taxon>Agaricomycetidae</taxon>
        <taxon>Agaricales</taxon>
        <taxon>Tricholomatineae</taxon>
        <taxon>Lyophyllaceae</taxon>
        <taxon>Asterophora</taxon>
    </lineage>
</organism>
<comment type="cofactor">
    <cofactor evidence="1">
        <name>heme</name>
        <dbReference type="ChEBI" id="CHEBI:30413"/>
    </cofactor>
</comment>
<name>A0A9P7G782_9AGAR</name>
<reference evidence="8" key="2">
    <citation type="submission" date="2021-10" db="EMBL/GenBank/DDBJ databases">
        <title>Phylogenomics reveals ancestral predisposition of the termite-cultivated fungus Termitomyces towards a domesticated lifestyle.</title>
        <authorList>
            <person name="Auxier B."/>
            <person name="Grum-Grzhimaylo A."/>
            <person name="Cardenas M.E."/>
            <person name="Lodge J.D."/>
            <person name="Laessoe T."/>
            <person name="Pedersen O."/>
            <person name="Smith M.E."/>
            <person name="Kuyper T.W."/>
            <person name="Franco-Molano E.A."/>
            <person name="Baroni T.J."/>
            <person name="Aanen D.K."/>
        </authorList>
    </citation>
    <scope>NUCLEOTIDE SEQUENCE</scope>
    <source>
        <strain evidence="8">AP01</strain>
        <tissue evidence="8">Mycelium</tissue>
    </source>
</reference>
<gene>
    <name evidence="8" type="ORF">DXG03_008857</name>
</gene>
<reference evidence="8" key="1">
    <citation type="submission" date="2020-07" db="EMBL/GenBank/DDBJ databases">
        <authorList>
            <person name="Nieuwenhuis M."/>
            <person name="Van De Peppel L.J.J."/>
        </authorList>
    </citation>
    <scope>NUCLEOTIDE SEQUENCE</scope>
    <source>
        <strain evidence="8">AP01</strain>
        <tissue evidence="8">Mycelium</tissue>
    </source>
</reference>
<dbReference type="OrthoDB" id="1055148at2759"/>
<comment type="similarity">
    <text evidence="2">Belongs to the cytochrome P450 family.</text>
</comment>
<dbReference type="InterPro" id="IPR050364">
    <property type="entry name" value="Cytochrome_P450_fung"/>
</dbReference>
<dbReference type="SUPFAM" id="SSF48264">
    <property type="entry name" value="Cytochrome P450"/>
    <property type="match status" value="1"/>
</dbReference>
<protein>
    <submittedName>
        <fullName evidence="8">Uncharacterized protein</fullName>
    </submittedName>
</protein>
<keyword evidence="6" id="KW-0408">Iron</keyword>
<evidence type="ECO:0000256" key="7">
    <source>
        <dbReference type="ARBA" id="ARBA00023033"/>
    </source>
</evidence>
<dbReference type="AlphaFoldDB" id="A0A9P7G782"/>
<keyword evidence="5" id="KW-0560">Oxidoreductase</keyword>
<keyword evidence="4" id="KW-0479">Metal-binding</keyword>
<dbReference type="Pfam" id="PF00067">
    <property type="entry name" value="p450"/>
    <property type="match status" value="1"/>
</dbReference>
<evidence type="ECO:0000256" key="6">
    <source>
        <dbReference type="ARBA" id="ARBA00023004"/>
    </source>
</evidence>
<evidence type="ECO:0000256" key="4">
    <source>
        <dbReference type="ARBA" id="ARBA00022723"/>
    </source>
</evidence>
<dbReference type="GO" id="GO:0004497">
    <property type="term" value="F:monooxygenase activity"/>
    <property type="evidence" value="ECO:0007669"/>
    <property type="project" value="UniProtKB-KW"/>
</dbReference>
<dbReference type="PANTHER" id="PTHR46300">
    <property type="entry name" value="P450, PUTATIVE (EUROFUNG)-RELATED-RELATED"/>
    <property type="match status" value="1"/>
</dbReference>
<dbReference type="InterPro" id="IPR001128">
    <property type="entry name" value="Cyt_P450"/>
</dbReference>
<comment type="caution">
    <text evidence="8">The sequence shown here is derived from an EMBL/GenBank/DDBJ whole genome shotgun (WGS) entry which is preliminary data.</text>
</comment>
<accession>A0A9P7G782</accession>
<dbReference type="GO" id="GO:0020037">
    <property type="term" value="F:heme binding"/>
    <property type="evidence" value="ECO:0007669"/>
    <property type="project" value="InterPro"/>
</dbReference>
<keyword evidence="3" id="KW-0349">Heme</keyword>
<dbReference type="Gene3D" id="1.10.630.10">
    <property type="entry name" value="Cytochrome P450"/>
    <property type="match status" value="1"/>
</dbReference>
<evidence type="ECO:0000256" key="1">
    <source>
        <dbReference type="ARBA" id="ARBA00001971"/>
    </source>
</evidence>